<comment type="caution">
    <text evidence="1">The sequence shown here is derived from an EMBL/GenBank/DDBJ whole genome shotgun (WGS) entry which is preliminary data.</text>
</comment>
<protein>
    <submittedName>
        <fullName evidence="1">Unnamed protein product</fullName>
    </submittedName>
</protein>
<gene>
    <name evidence="1" type="ORF">Amon02_001028500</name>
</gene>
<organism evidence="1 2">
    <name type="scientific">Ambrosiozyma monospora</name>
    <name type="common">Yeast</name>
    <name type="synonym">Endomycopsis monosporus</name>
    <dbReference type="NCBI Taxonomy" id="43982"/>
    <lineage>
        <taxon>Eukaryota</taxon>
        <taxon>Fungi</taxon>
        <taxon>Dikarya</taxon>
        <taxon>Ascomycota</taxon>
        <taxon>Saccharomycotina</taxon>
        <taxon>Pichiomycetes</taxon>
        <taxon>Pichiales</taxon>
        <taxon>Pichiaceae</taxon>
        <taxon>Ambrosiozyma</taxon>
    </lineage>
</organism>
<evidence type="ECO:0000313" key="2">
    <source>
        <dbReference type="Proteomes" id="UP001165064"/>
    </source>
</evidence>
<reference evidence="1" key="1">
    <citation type="submission" date="2023-04" db="EMBL/GenBank/DDBJ databases">
        <title>Ambrosiozyma monospora NBRC 10751.</title>
        <authorList>
            <person name="Ichikawa N."/>
            <person name="Sato H."/>
            <person name="Tonouchi N."/>
        </authorList>
    </citation>
    <scope>NUCLEOTIDE SEQUENCE</scope>
    <source>
        <strain evidence="1">NBRC 10751</strain>
    </source>
</reference>
<keyword evidence="2" id="KW-1185">Reference proteome</keyword>
<dbReference type="Proteomes" id="UP001165064">
    <property type="component" value="Unassembled WGS sequence"/>
</dbReference>
<dbReference type="EMBL" id="BSXS01010179">
    <property type="protein sequence ID" value="GME97615.1"/>
    <property type="molecule type" value="Genomic_DNA"/>
</dbReference>
<name>A0ACB5TY67_AMBMO</name>
<evidence type="ECO:0000313" key="1">
    <source>
        <dbReference type="EMBL" id="GME97615.1"/>
    </source>
</evidence>
<sequence>MSESNQTPTQTSAVITPQTPSTTHSSSGSTHTRSKYACSRCKRFKRKCDGKPWIKPCSSCVKANMECSMMDNDTPTTDKFTYIRMLEEKMKYLEEEVESLKHKVPAMKQEKVDLSKFTPEQPSFKNTDRDENRMTGIDTTPKPEPEISSQYMIRDKTGIQNDQQVKDLEARIGKQKITQNPLQKLLIGNLLLITRTLEECYLNQVLKKPCLDFQLLINLMRWNGILTENTYLWRKILQEMNWCIK</sequence>
<accession>A0ACB5TY67</accession>
<proteinExistence type="predicted"/>